<dbReference type="GO" id="GO:0070818">
    <property type="term" value="F:protoporphyrinogen oxidase activity"/>
    <property type="evidence" value="ECO:0007669"/>
    <property type="project" value="UniProtKB-UniRule"/>
</dbReference>
<evidence type="ECO:0000256" key="7">
    <source>
        <dbReference type="ARBA" id="ARBA00022692"/>
    </source>
</evidence>
<evidence type="ECO:0000256" key="14">
    <source>
        <dbReference type="HAMAP-Rule" id="MF_02239"/>
    </source>
</evidence>
<evidence type="ECO:0000256" key="11">
    <source>
        <dbReference type="ARBA" id="ARBA00023004"/>
    </source>
</evidence>
<dbReference type="NCBIfam" id="TIGR00701">
    <property type="entry name" value="protoporphyrinogen oxidase HemJ"/>
    <property type="match status" value="1"/>
</dbReference>
<keyword evidence="9 14" id="KW-1133">Transmembrane helix</keyword>
<evidence type="ECO:0000256" key="4">
    <source>
        <dbReference type="ARBA" id="ARBA00017504"/>
    </source>
</evidence>
<proteinExistence type="inferred from homology"/>
<dbReference type="AlphaFoldDB" id="A0A6S6SQU3"/>
<feature type="transmembrane region" description="Helical" evidence="14">
    <location>
        <begin position="6"/>
        <end position="28"/>
    </location>
</feature>
<evidence type="ECO:0000256" key="8">
    <source>
        <dbReference type="ARBA" id="ARBA00022723"/>
    </source>
</evidence>
<feature type="transmembrane region" description="Helical" evidence="14">
    <location>
        <begin position="119"/>
        <end position="137"/>
    </location>
</feature>
<dbReference type="InterPro" id="IPR005265">
    <property type="entry name" value="HemJ-like"/>
</dbReference>
<comment type="subunit">
    <text evidence="14">Homodimer.</text>
</comment>
<evidence type="ECO:0000256" key="13">
    <source>
        <dbReference type="ARBA" id="ARBA00048390"/>
    </source>
</evidence>
<dbReference type="GO" id="GO:0006782">
    <property type="term" value="P:protoporphyrinogen IX biosynthetic process"/>
    <property type="evidence" value="ECO:0007669"/>
    <property type="project" value="UniProtKB-UniRule"/>
</dbReference>
<organism evidence="16">
    <name type="scientific">uncultured Thiotrichaceae bacterium</name>
    <dbReference type="NCBI Taxonomy" id="298394"/>
    <lineage>
        <taxon>Bacteria</taxon>
        <taxon>Pseudomonadati</taxon>
        <taxon>Pseudomonadota</taxon>
        <taxon>Gammaproteobacteria</taxon>
        <taxon>Thiotrichales</taxon>
        <taxon>Thiotrichaceae</taxon>
        <taxon>environmental samples</taxon>
    </lineage>
</organism>
<evidence type="ECO:0000256" key="2">
    <source>
        <dbReference type="ARBA" id="ARBA00005073"/>
    </source>
</evidence>
<dbReference type="GO" id="GO:0005886">
    <property type="term" value="C:plasma membrane"/>
    <property type="evidence" value="ECO:0007669"/>
    <property type="project" value="UniProtKB-SubCell"/>
</dbReference>
<evidence type="ECO:0000256" key="6">
    <source>
        <dbReference type="ARBA" id="ARBA00022617"/>
    </source>
</evidence>
<feature type="binding site" description="axial binding residue" evidence="14">
    <location>
        <position position="9"/>
    </location>
    <ligand>
        <name>heme</name>
        <dbReference type="ChEBI" id="CHEBI:30413"/>
    </ligand>
    <ligandPart>
        <name>Fe</name>
        <dbReference type="ChEBI" id="CHEBI:18248"/>
    </ligandPart>
</feature>
<dbReference type="PANTHER" id="PTHR40255">
    <property type="entry name" value="UPF0093 MEMBRANE PROTEIN SLR1790"/>
    <property type="match status" value="1"/>
</dbReference>
<keyword evidence="7 14" id="KW-0812">Transmembrane</keyword>
<comment type="catalytic activity">
    <reaction evidence="13 14 15">
        <text>protoporphyrinogen IX + 3 A = protoporphyrin IX + 3 AH2</text>
        <dbReference type="Rhea" id="RHEA:62000"/>
        <dbReference type="ChEBI" id="CHEBI:13193"/>
        <dbReference type="ChEBI" id="CHEBI:17499"/>
        <dbReference type="ChEBI" id="CHEBI:57306"/>
        <dbReference type="ChEBI" id="CHEBI:57307"/>
    </reaction>
</comment>
<evidence type="ECO:0000256" key="9">
    <source>
        <dbReference type="ARBA" id="ARBA00022989"/>
    </source>
</evidence>
<evidence type="ECO:0000256" key="3">
    <source>
        <dbReference type="ARBA" id="ARBA00006501"/>
    </source>
</evidence>
<feature type="transmembrane region" description="Helical" evidence="14">
    <location>
        <begin position="49"/>
        <end position="69"/>
    </location>
</feature>
<comment type="cofactor">
    <cofactor evidence="14 15">
        <name>heme b</name>
        <dbReference type="ChEBI" id="CHEBI:60344"/>
    </cofactor>
    <text evidence="14 15">Binds 1 heme b (iron(II)-protoporphyrin IX) group per subunit.</text>
</comment>
<dbReference type="GO" id="GO:0046872">
    <property type="term" value="F:metal ion binding"/>
    <property type="evidence" value="ECO:0007669"/>
    <property type="project" value="UniProtKB-UniRule"/>
</dbReference>
<accession>A0A6S6SQU3</accession>
<comment type="function">
    <text evidence="14 15">Catalyzes the oxidation of protoporphyrinogen IX to protoporphyrin IX.</text>
</comment>
<comment type="subcellular location">
    <subcellularLocation>
        <location evidence="1 14">Cell membrane</location>
        <topology evidence="1 14">Multi-pass membrane protein</topology>
    </subcellularLocation>
</comment>
<protein>
    <recommendedName>
        <fullName evidence="4 14">Protoporphyrinogen IX oxidase</fullName>
        <shortName evidence="14">PPO</shortName>
        <ecNumber evidence="14 15">1.3.99.-</ecNumber>
    </recommendedName>
</protein>
<evidence type="ECO:0000256" key="1">
    <source>
        <dbReference type="ARBA" id="ARBA00004651"/>
    </source>
</evidence>
<keyword evidence="8 14" id="KW-0479">Metal-binding</keyword>
<dbReference type="UniPathway" id="UPA00251">
    <property type="reaction ID" value="UER00324"/>
</dbReference>
<name>A0A6S6SQU3_9GAMM</name>
<dbReference type="HAMAP" id="MF_02239">
    <property type="entry name" value="HemJ"/>
    <property type="match status" value="1"/>
</dbReference>
<keyword evidence="11 14" id="KW-0408">Iron</keyword>
<keyword evidence="12 14" id="KW-0472">Membrane</keyword>
<dbReference type="PANTHER" id="PTHR40255:SF1">
    <property type="entry name" value="PROTOPORPHYRINOGEN IX OXIDASE"/>
    <property type="match status" value="1"/>
</dbReference>
<gene>
    <name evidence="16" type="ORF">HELGO_WM33326</name>
</gene>
<dbReference type="PIRSF" id="PIRSF004638">
    <property type="entry name" value="UCP004638"/>
    <property type="match status" value="1"/>
</dbReference>
<dbReference type="EMBL" id="CACVAV010000121">
    <property type="protein sequence ID" value="CAA6807940.1"/>
    <property type="molecule type" value="Genomic_DNA"/>
</dbReference>
<dbReference type="Pfam" id="PF03653">
    <property type="entry name" value="UPF0093"/>
    <property type="match status" value="1"/>
</dbReference>
<evidence type="ECO:0000256" key="5">
    <source>
        <dbReference type="ARBA" id="ARBA00022475"/>
    </source>
</evidence>
<reference evidence="16" key="1">
    <citation type="submission" date="2020-01" db="EMBL/GenBank/DDBJ databases">
        <authorList>
            <person name="Meier V. D."/>
            <person name="Meier V D."/>
        </authorList>
    </citation>
    <scope>NUCLEOTIDE SEQUENCE</scope>
    <source>
        <strain evidence="16">HLG_WM_MAG_08</strain>
    </source>
</reference>
<evidence type="ECO:0000256" key="10">
    <source>
        <dbReference type="ARBA" id="ARBA00023002"/>
    </source>
</evidence>
<keyword evidence="10 14" id="KW-0560">Oxidoreductase</keyword>
<comment type="similarity">
    <text evidence="3 14 15">Belongs to the HemJ family.</text>
</comment>
<feature type="transmembrane region" description="Helical" evidence="14">
    <location>
        <begin position="81"/>
        <end position="99"/>
    </location>
</feature>
<sequence>MYIWIKALHVIFMVTWFAGLFYLPRLYVYHAMPEHKSSFELFKVMERRLYIMMTLGMGLTLLFGVIMLLQGNGILLKSGWFHAKLLFLALLFAYHYACYKIMIQFRHDKNTREHKWYRWFNEAPSLLLILIVILAIVKPF</sequence>
<feature type="binding site" description="axial binding residue" evidence="14">
    <location>
        <position position="84"/>
    </location>
    <ligand>
        <name>heme</name>
        <dbReference type="ChEBI" id="CHEBI:30413"/>
    </ligand>
    <ligandPart>
        <name>Fe</name>
        <dbReference type="ChEBI" id="CHEBI:18248"/>
    </ligandPart>
</feature>
<keyword evidence="6 14" id="KW-0349">Heme</keyword>
<keyword evidence="5 14" id="KW-1003">Cell membrane</keyword>
<evidence type="ECO:0000256" key="12">
    <source>
        <dbReference type="ARBA" id="ARBA00023136"/>
    </source>
</evidence>
<comment type="pathway">
    <text evidence="2 14 15">Porphyrin-containing compound metabolism; protoporphyrin-IX biosynthesis; protoporphyrin-IX from protoporphyrinogen-IX: step 1/1.</text>
</comment>
<evidence type="ECO:0000256" key="15">
    <source>
        <dbReference type="PIRNR" id="PIRNR004638"/>
    </source>
</evidence>
<evidence type="ECO:0000313" key="16">
    <source>
        <dbReference type="EMBL" id="CAA6807940.1"/>
    </source>
</evidence>
<dbReference type="EC" id="1.3.99.-" evidence="14 15"/>